<dbReference type="Pfam" id="PF03321">
    <property type="entry name" value="GH3"/>
    <property type="match status" value="1"/>
</dbReference>
<gene>
    <name evidence="5" type="ORF">Lalb_Chr10g0100301</name>
</gene>
<dbReference type="Pfam" id="PF23571">
    <property type="entry name" value="GH3_M"/>
    <property type="match status" value="1"/>
</dbReference>
<accession>A0A6A4PWJ0</accession>
<dbReference type="InterPro" id="IPR055377">
    <property type="entry name" value="GH3_M"/>
</dbReference>
<protein>
    <submittedName>
        <fullName evidence="5">Putative GH3 family protein</fullName>
    </submittedName>
</protein>
<dbReference type="PANTHER" id="PTHR31901">
    <property type="entry name" value="GH3 DOMAIN-CONTAINING PROTEIN"/>
    <property type="match status" value="1"/>
</dbReference>
<dbReference type="InterPro" id="IPR004993">
    <property type="entry name" value="GH3"/>
</dbReference>
<dbReference type="EMBL" id="WOCE01000010">
    <property type="protein sequence ID" value="KAE9605719.1"/>
    <property type="molecule type" value="Genomic_DNA"/>
</dbReference>
<dbReference type="PANTHER" id="PTHR31901:SF5">
    <property type="entry name" value="JASMONOYL--L-AMINO ACID SYNTHETASE JAR1"/>
    <property type="match status" value="1"/>
</dbReference>
<dbReference type="InterPro" id="IPR055378">
    <property type="entry name" value="GH3_C"/>
</dbReference>
<evidence type="ECO:0000256" key="1">
    <source>
        <dbReference type="ARBA" id="ARBA00008068"/>
    </source>
</evidence>
<feature type="domain" description="GH3 C-terminal" evidence="4">
    <location>
        <begin position="262"/>
        <end position="376"/>
    </location>
</feature>
<evidence type="ECO:0000313" key="5">
    <source>
        <dbReference type="EMBL" id="KAE9605719.1"/>
    </source>
</evidence>
<sequence>MSAINSQSCSPPEVTTGGIYNESLYCYLLCALIHREEIQVVSSTFAHSILQAFRTFEDVWEKLCNDIREGVLSSKITVPSVRTAVSEILKPDPELADLIHKKVSGLNNWYGLIPELFPNVKYVLSIMTGSMETYVERLRHYAGEVPLVSSDYGASEGSIGTNLHPRAPPELVSYTILPHLAYFEFIPLTENSSEDPKPVGLTEVKVGEEYELVMTTNAGFYRYRMGDVVKITGFYNSTPEFKFIRRRSIILSINIDKNTEHDLHLAVLEASKVLAKEKLYVVDYTSHADISELPGHYVIFFEISGEASEEVLSESCTSLEKHFLIEPGYMTSLKTNNIGPLELRVVRSGTFQKILDHFVGKGISVTQFKTPRCVAATNIILQILNENVEKKYISTALG</sequence>
<dbReference type="GO" id="GO:0016881">
    <property type="term" value="F:acid-amino acid ligase activity"/>
    <property type="evidence" value="ECO:0007669"/>
    <property type="project" value="TreeGrafter"/>
</dbReference>
<evidence type="ECO:0000259" key="4">
    <source>
        <dbReference type="Pfam" id="PF23572"/>
    </source>
</evidence>
<dbReference type="AlphaFoldDB" id="A0A6A4PWJ0"/>
<organism evidence="5 6">
    <name type="scientific">Lupinus albus</name>
    <name type="common">White lupine</name>
    <name type="synonym">Lupinus termis</name>
    <dbReference type="NCBI Taxonomy" id="3870"/>
    <lineage>
        <taxon>Eukaryota</taxon>
        <taxon>Viridiplantae</taxon>
        <taxon>Streptophyta</taxon>
        <taxon>Embryophyta</taxon>
        <taxon>Tracheophyta</taxon>
        <taxon>Spermatophyta</taxon>
        <taxon>Magnoliopsida</taxon>
        <taxon>eudicotyledons</taxon>
        <taxon>Gunneridae</taxon>
        <taxon>Pentapetalae</taxon>
        <taxon>rosids</taxon>
        <taxon>fabids</taxon>
        <taxon>Fabales</taxon>
        <taxon>Fabaceae</taxon>
        <taxon>Papilionoideae</taxon>
        <taxon>50 kb inversion clade</taxon>
        <taxon>genistoids sensu lato</taxon>
        <taxon>core genistoids</taxon>
        <taxon>Genisteae</taxon>
        <taxon>Lupinus</taxon>
    </lineage>
</organism>
<feature type="domain" description="GH3 middle" evidence="3">
    <location>
        <begin position="174"/>
        <end position="246"/>
    </location>
</feature>
<name>A0A6A4PWJ0_LUPAL</name>
<dbReference type="Pfam" id="PF23572">
    <property type="entry name" value="GH3_C"/>
    <property type="match status" value="1"/>
</dbReference>
<dbReference type="GO" id="GO:0005737">
    <property type="term" value="C:cytoplasm"/>
    <property type="evidence" value="ECO:0007669"/>
    <property type="project" value="TreeGrafter"/>
</dbReference>
<evidence type="ECO:0000256" key="2">
    <source>
        <dbReference type="ARBA" id="ARBA00022598"/>
    </source>
</evidence>
<evidence type="ECO:0000313" key="6">
    <source>
        <dbReference type="Proteomes" id="UP000447434"/>
    </source>
</evidence>
<proteinExistence type="inferred from homology"/>
<dbReference type="Proteomes" id="UP000447434">
    <property type="component" value="Chromosome 10"/>
</dbReference>
<keyword evidence="2" id="KW-0436">Ligase</keyword>
<keyword evidence="6" id="KW-1185">Reference proteome</keyword>
<reference evidence="6" key="1">
    <citation type="journal article" date="2020" name="Nat. Commun.">
        <title>Genome sequence of the cluster root forming white lupin.</title>
        <authorList>
            <person name="Hufnagel B."/>
            <person name="Marques A."/>
            <person name="Soriano A."/>
            <person name="Marques L."/>
            <person name="Divol F."/>
            <person name="Doumas P."/>
            <person name="Sallet E."/>
            <person name="Mancinotti D."/>
            <person name="Carrere S."/>
            <person name="Marande W."/>
            <person name="Arribat S."/>
            <person name="Keller J."/>
            <person name="Huneau C."/>
            <person name="Blein T."/>
            <person name="Aime D."/>
            <person name="Laguerre M."/>
            <person name="Taylor J."/>
            <person name="Schubert V."/>
            <person name="Nelson M."/>
            <person name="Geu-Flores F."/>
            <person name="Crespi M."/>
            <person name="Gallardo-Guerrero K."/>
            <person name="Delaux P.-M."/>
            <person name="Salse J."/>
            <person name="Berges H."/>
            <person name="Guyot R."/>
            <person name="Gouzy J."/>
            <person name="Peret B."/>
        </authorList>
    </citation>
    <scope>NUCLEOTIDE SEQUENCE [LARGE SCALE GENOMIC DNA]</scope>
    <source>
        <strain evidence="6">cv. Amiga</strain>
    </source>
</reference>
<dbReference type="OrthoDB" id="10004661at2759"/>
<comment type="similarity">
    <text evidence="1">Belongs to the IAA-amido conjugating enzyme family.</text>
</comment>
<evidence type="ECO:0000259" key="3">
    <source>
        <dbReference type="Pfam" id="PF23571"/>
    </source>
</evidence>
<comment type="caution">
    <text evidence="5">The sequence shown here is derived from an EMBL/GenBank/DDBJ whole genome shotgun (WGS) entry which is preliminary data.</text>
</comment>